<organism evidence="2 3">
    <name type="scientific">Rubus argutus</name>
    <name type="common">Southern blackberry</name>
    <dbReference type="NCBI Taxonomy" id="59490"/>
    <lineage>
        <taxon>Eukaryota</taxon>
        <taxon>Viridiplantae</taxon>
        <taxon>Streptophyta</taxon>
        <taxon>Embryophyta</taxon>
        <taxon>Tracheophyta</taxon>
        <taxon>Spermatophyta</taxon>
        <taxon>Magnoliopsida</taxon>
        <taxon>eudicotyledons</taxon>
        <taxon>Gunneridae</taxon>
        <taxon>Pentapetalae</taxon>
        <taxon>rosids</taxon>
        <taxon>fabids</taxon>
        <taxon>Rosales</taxon>
        <taxon>Rosaceae</taxon>
        <taxon>Rosoideae</taxon>
        <taxon>Rosoideae incertae sedis</taxon>
        <taxon>Rubus</taxon>
    </lineage>
</organism>
<dbReference type="SUPFAM" id="SSF55455">
    <property type="entry name" value="SRF-like"/>
    <property type="match status" value="1"/>
</dbReference>
<reference evidence="2 3" key="1">
    <citation type="journal article" date="2023" name="G3 (Bethesda)">
        <title>A chromosome-length genome assembly and annotation of blackberry (Rubus argutus, cv. 'Hillquist').</title>
        <authorList>
            <person name="Bruna T."/>
            <person name="Aryal R."/>
            <person name="Dudchenko O."/>
            <person name="Sargent D.J."/>
            <person name="Mead D."/>
            <person name="Buti M."/>
            <person name="Cavallini A."/>
            <person name="Hytonen T."/>
            <person name="Andres J."/>
            <person name="Pham M."/>
            <person name="Weisz D."/>
            <person name="Mascagni F."/>
            <person name="Usai G."/>
            <person name="Natali L."/>
            <person name="Bassil N."/>
            <person name="Fernandez G.E."/>
            <person name="Lomsadze A."/>
            <person name="Armour M."/>
            <person name="Olukolu B."/>
            <person name="Poorten T."/>
            <person name="Britton C."/>
            <person name="Davik J."/>
            <person name="Ashrafi H."/>
            <person name="Aiden E.L."/>
            <person name="Borodovsky M."/>
            <person name="Worthington M."/>
        </authorList>
    </citation>
    <scope>NUCLEOTIDE SEQUENCE [LARGE SCALE GENOMIC DNA]</scope>
    <source>
        <strain evidence="2">PI 553951</strain>
    </source>
</reference>
<keyword evidence="3" id="KW-1185">Reference proteome</keyword>
<dbReference type="GO" id="GO:0046983">
    <property type="term" value="F:protein dimerization activity"/>
    <property type="evidence" value="ECO:0007669"/>
    <property type="project" value="InterPro"/>
</dbReference>
<dbReference type="GO" id="GO:0003677">
    <property type="term" value="F:DNA binding"/>
    <property type="evidence" value="ECO:0007669"/>
    <property type="project" value="InterPro"/>
</dbReference>
<evidence type="ECO:0000256" key="1">
    <source>
        <dbReference type="SAM" id="MobiDB-lite"/>
    </source>
</evidence>
<comment type="caution">
    <text evidence="2">The sequence shown here is derived from an EMBL/GenBank/DDBJ whole genome shotgun (WGS) entry which is preliminary data.</text>
</comment>
<gene>
    <name evidence="2" type="ORF">M0R45_003508</name>
</gene>
<name>A0AAW1YI73_RUBAR</name>
<feature type="compositionally biased region" description="Polar residues" evidence="1">
    <location>
        <begin position="1"/>
        <end position="14"/>
    </location>
</feature>
<evidence type="ECO:0000313" key="2">
    <source>
        <dbReference type="EMBL" id="KAK9947912.1"/>
    </source>
</evidence>
<dbReference type="AlphaFoldDB" id="A0AAW1YI73"/>
<feature type="compositionally biased region" description="Basic residues" evidence="1">
    <location>
        <begin position="15"/>
        <end position="37"/>
    </location>
</feature>
<dbReference type="InterPro" id="IPR036879">
    <property type="entry name" value="TF_MADSbox_sf"/>
</dbReference>
<dbReference type="Gene3D" id="3.40.1810.10">
    <property type="entry name" value="Transcription factor, MADS-box"/>
    <property type="match status" value="1"/>
</dbReference>
<proteinExistence type="predicted"/>
<evidence type="ECO:0000313" key="3">
    <source>
        <dbReference type="Proteomes" id="UP001457282"/>
    </source>
</evidence>
<dbReference type="EMBL" id="JBEDUW010000001">
    <property type="protein sequence ID" value="KAK9947912.1"/>
    <property type="molecule type" value="Genomic_DNA"/>
</dbReference>
<protein>
    <recommendedName>
        <fullName evidence="4">MADS-box domain-containing protein</fullName>
    </recommendedName>
</protein>
<evidence type="ECO:0008006" key="4">
    <source>
        <dbReference type="Google" id="ProtNLM"/>
    </source>
</evidence>
<sequence>MANSDTPQSSTQKNSKQKLLSRRKSYNNRSSTLKRKAKELSKQCKSQVCILSYNGSYDKDVQVWPEDPTVAKDIIKNYTEAVGKKRSRSSNQELNLADCLTRKKKMKLDGGKDSDNALDKLSGEALKDLSGFVESTLHELDYILEGYKSKPIVDQPYDIDNWNPLKLNGNPSNNAIFKGFDESQSSMPTAAIVPSQACDQYPDFQNGIGSCTEPIIDQSYDVNNWNPLELNENSSDNAIFKGFTEGQAFQYPDFQSGSETGSSIISTNNSTIDDRSNVNVYDQCGILQPNEYFGTTESSSLKGENYSVEKNLVNNAFTPSNFVNCSNNIDSAGASGSSTPCIDRSGISSNDSLVGFEDTAAPDNFYWEDILMPWEEQNNMNLLLDQNDQQFSYGGSSIIPY</sequence>
<accession>A0AAW1YI73</accession>
<dbReference type="Proteomes" id="UP001457282">
    <property type="component" value="Unassembled WGS sequence"/>
</dbReference>
<feature type="region of interest" description="Disordered" evidence="1">
    <location>
        <begin position="1"/>
        <end position="38"/>
    </location>
</feature>